<evidence type="ECO:0000313" key="12">
    <source>
        <dbReference type="EnsemblMetazoa" id="XP_038075695.1"/>
    </source>
</evidence>
<feature type="transmembrane region" description="Helical" evidence="10">
    <location>
        <begin position="307"/>
        <end position="324"/>
    </location>
</feature>
<evidence type="ECO:0000256" key="7">
    <source>
        <dbReference type="ARBA" id="ARBA00023224"/>
    </source>
</evidence>
<dbReference type="SMART" id="SM01381">
    <property type="entry name" value="7TM_GPCR_Srsx"/>
    <property type="match status" value="1"/>
</dbReference>
<evidence type="ECO:0000256" key="8">
    <source>
        <dbReference type="RuleBase" id="RU000688"/>
    </source>
</evidence>
<feature type="transmembrane region" description="Helical" evidence="10">
    <location>
        <begin position="77"/>
        <end position="98"/>
    </location>
</feature>
<dbReference type="PANTHER" id="PTHR45695:SF22">
    <property type="entry name" value="G-PROTEIN COUPLED RECEPTORS FAMILY 1 PROFILE DOMAIN-CONTAINING PROTEIN"/>
    <property type="match status" value="1"/>
</dbReference>
<reference evidence="12" key="1">
    <citation type="submission" date="2022-11" db="UniProtKB">
        <authorList>
            <consortium name="EnsemblMetazoa"/>
        </authorList>
    </citation>
    <scope>IDENTIFICATION</scope>
</reference>
<feature type="compositionally biased region" description="Low complexity" evidence="9">
    <location>
        <begin position="349"/>
        <end position="369"/>
    </location>
</feature>
<evidence type="ECO:0000256" key="9">
    <source>
        <dbReference type="SAM" id="MobiDB-lite"/>
    </source>
</evidence>
<evidence type="ECO:0000259" key="11">
    <source>
        <dbReference type="PROSITE" id="PS50262"/>
    </source>
</evidence>
<dbReference type="AlphaFoldDB" id="A0A914BIG7"/>
<dbReference type="PROSITE" id="PS00237">
    <property type="entry name" value="G_PROTEIN_RECEP_F1_1"/>
    <property type="match status" value="1"/>
</dbReference>
<keyword evidence="13" id="KW-1185">Reference proteome</keyword>
<dbReference type="Pfam" id="PF00001">
    <property type="entry name" value="7tm_1"/>
    <property type="match status" value="1"/>
</dbReference>
<dbReference type="Gene3D" id="1.20.1070.10">
    <property type="entry name" value="Rhodopsin 7-helix transmembrane proteins"/>
    <property type="match status" value="1"/>
</dbReference>
<feature type="transmembrane region" description="Helical" evidence="10">
    <location>
        <begin position="162"/>
        <end position="184"/>
    </location>
</feature>
<dbReference type="CDD" id="cd00637">
    <property type="entry name" value="7tm_classA_rhodopsin-like"/>
    <property type="match status" value="1"/>
</dbReference>
<feature type="region of interest" description="Disordered" evidence="9">
    <location>
        <begin position="343"/>
        <end position="409"/>
    </location>
</feature>
<keyword evidence="3 10" id="KW-1133">Transmembrane helix</keyword>
<evidence type="ECO:0000256" key="10">
    <source>
        <dbReference type="SAM" id="Phobius"/>
    </source>
</evidence>
<feature type="transmembrane region" description="Helical" evidence="10">
    <location>
        <begin position="217"/>
        <end position="245"/>
    </location>
</feature>
<proteinExistence type="inferred from homology"/>
<evidence type="ECO:0000256" key="3">
    <source>
        <dbReference type="ARBA" id="ARBA00022989"/>
    </source>
</evidence>
<evidence type="ECO:0000256" key="1">
    <source>
        <dbReference type="ARBA" id="ARBA00004141"/>
    </source>
</evidence>
<keyword evidence="7 8" id="KW-0807">Transducer</keyword>
<evidence type="ECO:0000256" key="4">
    <source>
        <dbReference type="ARBA" id="ARBA00023040"/>
    </source>
</evidence>
<feature type="transmembrane region" description="Helical" evidence="10">
    <location>
        <begin position="266"/>
        <end position="287"/>
    </location>
</feature>
<dbReference type="InterPro" id="IPR017452">
    <property type="entry name" value="GPCR_Rhodpsn_7TM"/>
</dbReference>
<dbReference type="PANTHER" id="PTHR45695">
    <property type="entry name" value="LEUCOKININ RECEPTOR-RELATED"/>
    <property type="match status" value="1"/>
</dbReference>
<dbReference type="GeneID" id="119743379"/>
<dbReference type="GO" id="GO:0004930">
    <property type="term" value="F:G protein-coupled receptor activity"/>
    <property type="evidence" value="ECO:0007669"/>
    <property type="project" value="UniProtKB-KW"/>
</dbReference>
<keyword evidence="5 10" id="KW-0472">Membrane</keyword>
<evidence type="ECO:0000313" key="13">
    <source>
        <dbReference type="Proteomes" id="UP000887568"/>
    </source>
</evidence>
<keyword evidence="2 8" id="KW-0812">Transmembrane</keyword>
<dbReference type="Proteomes" id="UP000887568">
    <property type="component" value="Unplaced"/>
</dbReference>
<comment type="subcellular location">
    <subcellularLocation>
        <location evidence="1">Membrane</location>
        <topology evidence="1">Multi-pass membrane protein</topology>
    </subcellularLocation>
</comment>
<keyword evidence="4 8" id="KW-0297">G-protein coupled receptor</keyword>
<dbReference type="EnsemblMetazoa" id="XM_038219767.1">
    <property type="protein sequence ID" value="XP_038075695.1"/>
    <property type="gene ID" value="LOC119743379"/>
</dbReference>
<feature type="domain" description="G-protein coupled receptors family 1 profile" evidence="11">
    <location>
        <begin position="57"/>
        <end position="321"/>
    </location>
</feature>
<feature type="transmembrane region" description="Helical" evidence="10">
    <location>
        <begin position="129"/>
        <end position="150"/>
    </location>
</feature>
<keyword evidence="6 8" id="KW-0675">Receptor</keyword>
<dbReference type="RefSeq" id="XP_038075695.1">
    <property type="nucleotide sequence ID" value="XM_038219767.1"/>
</dbReference>
<evidence type="ECO:0000256" key="6">
    <source>
        <dbReference type="ARBA" id="ARBA00023170"/>
    </source>
</evidence>
<dbReference type="GO" id="GO:0005886">
    <property type="term" value="C:plasma membrane"/>
    <property type="evidence" value="ECO:0007669"/>
    <property type="project" value="TreeGrafter"/>
</dbReference>
<dbReference type="OMA" id="CTSAGRH"/>
<feature type="transmembrane region" description="Helical" evidence="10">
    <location>
        <begin position="44"/>
        <end position="65"/>
    </location>
</feature>
<evidence type="ECO:0000256" key="5">
    <source>
        <dbReference type="ARBA" id="ARBA00023136"/>
    </source>
</evidence>
<protein>
    <recommendedName>
        <fullName evidence="11">G-protein coupled receptors family 1 profile domain-containing protein</fullName>
    </recommendedName>
</protein>
<sequence length="425" mass="46396">MSGTEPTSSWGWEVGITGAAVSDATARDDDSAGGLPEGQQHWEVPFLTTVSVFGVLGNLVVLVVYSSKAFRRSNSALYILNLAAGDLFLLLLVVPLHVTEYYPATWPLLWRHDAQCVLHRYARFVGFNLTTFTALAISVDRYLAVCHPLVYRARCTRARTRLCILLVWGLAAATAAPCAINFGVKYEVGEYTVNFVGKTPFACRTIFIGSFYQNFKVIYVSVVLFWVPVLATAITYTAVVGYVWRNNKKFRQCTSAGRHLRSHWKAARTLLLVFGVYVATYVFLATYTLVRQYATADVSPLVKNVGLLLPYANCCLNPVVYSLVNVSFRRSCMQIFCPGNRTKGGAGGSSSNNAGKGESVSGQQASASVGQGGIERDSQAGVADDEEPVGSSDVNDVGQDHAYGFDNQAYDEGKVDHYHGFDSVM</sequence>
<dbReference type="PRINTS" id="PR00237">
    <property type="entry name" value="GPCRRHODOPSN"/>
</dbReference>
<dbReference type="InterPro" id="IPR000276">
    <property type="entry name" value="GPCR_Rhodpsn"/>
</dbReference>
<name>A0A914BIG7_PATMI</name>
<evidence type="ECO:0000256" key="2">
    <source>
        <dbReference type="ARBA" id="ARBA00022692"/>
    </source>
</evidence>
<accession>A0A914BIG7</accession>
<dbReference type="PROSITE" id="PS50262">
    <property type="entry name" value="G_PROTEIN_RECEP_F1_2"/>
    <property type="match status" value="1"/>
</dbReference>
<dbReference type="SUPFAM" id="SSF81321">
    <property type="entry name" value="Family A G protein-coupled receptor-like"/>
    <property type="match status" value="1"/>
</dbReference>
<organism evidence="12 13">
    <name type="scientific">Patiria miniata</name>
    <name type="common">Bat star</name>
    <name type="synonym">Asterina miniata</name>
    <dbReference type="NCBI Taxonomy" id="46514"/>
    <lineage>
        <taxon>Eukaryota</taxon>
        <taxon>Metazoa</taxon>
        <taxon>Echinodermata</taxon>
        <taxon>Eleutherozoa</taxon>
        <taxon>Asterozoa</taxon>
        <taxon>Asteroidea</taxon>
        <taxon>Valvatacea</taxon>
        <taxon>Valvatida</taxon>
        <taxon>Asterinidae</taxon>
        <taxon>Patiria</taxon>
    </lineage>
</organism>
<dbReference type="OrthoDB" id="5950040at2759"/>
<comment type="similarity">
    <text evidence="8">Belongs to the G-protein coupled receptor 1 family.</text>
</comment>